<dbReference type="InterPro" id="IPR018448">
    <property type="entry name" value="TatB"/>
</dbReference>
<keyword evidence="2" id="KW-0813">Transport</keyword>
<evidence type="ECO:0000256" key="6">
    <source>
        <dbReference type="ARBA" id="ARBA00022989"/>
    </source>
</evidence>
<evidence type="ECO:0000256" key="1">
    <source>
        <dbReference type="ARBA" id="ARBA00004167"/>
    </source>
</evidence>
<proteinExistence type="inferred from homology"/>
<dbReference type="Gene3D" id="1.20.5.3310">
    <property type="match status" value="1"/>
</dbReference>
<keyword evidence="6" id="KW-1133">Transmembrane helix</keyword>
<dbReference type="GO" id="GO:0043953">
    <property type="term" value="P:protein transport by the Tat complex"/>
    <property type="evidence" value="ECO:0007669"/>
    <property type="project" value="InterPro"/>
</dbReference>
<protein>
    <submittedName>
        <fullName evidence="10">Twin-arginine translocation protein TatB</fullName>
    </submittedName>
</protein>
<feature type="region of interest" description="Disordered" evidence="9">
    <location>
        <begin position="80"/>
        <end position="109"/>
    </location>
</feature>
<evidence type="ECO:0000256" key="8">
    <source>
        <dbReference type="ARBA" id="ARBA00023136"/>
    </source>
</evidence>
<evidence type="ECO:0000256" key="3">
    <source>
        <dbReference type="ARBA" id="ARBA00022475"/>
    </source>
</evidence>
<gene>
    <name evidence="10" type="ORF">MNBD_GAMMA02-806</name>
</gene>
<evidence type="ECO:0000256" key="7">
    <source>
        <dbReference type="ARBA" id="ARBA00023010"/>
    </source>
</evidence>
<evidence type="ECO:0000256" key="5">
    <source>
        <dbReference type="ARBA" id="ARBA00022927"/>
    </source>
</evidence>
<dbReference type="EMBL" id="UOFA01000382">
    <property type="protein sequence ID" value="VAW48063.1"/>
    <property type="molecule type" value="Genomic_DNA"/>
</dbReference>
<evidence type="ECO:0000256" key="2">
    <source>
        <dbReference type="ARBA" id="ARBA00022448"/>
    </source>
</evidence>
<dbReference type="Pfam" id="PF02416">
    <property type="entry name" value="TatA_B_E"/>
    <property type="match status" value="1"/>
</dbReference>
<dbReference type="PRINTS" id="PR01506">
    <property type="entry name" value="TATBPROTEIN"/>
</dbReference>
<keyword evidence="7" id="KW-0811">Translocation</keyword>
<dbReference type="NCBIfam" id="TIGR01410">
    <property type="entry name" value="tatB"/>
    <property type="match status" value="1"/>
</dbReference>
<reference evidence="10" key="1">
    <citation type="submission" date="2018-06" db="EMBL/GenBank/DDBJ databases">
        <authorList>
            <person name="Zhirakovskaya E."/>
        </authorList>
    </citation>
    <scope>NUCLEOTIDE SEQUENCE</scope>
</reference>
<dbReference type="PANTHER" id="PTHR33162:SF1">
    <property type="entry name" value="SEC-INDEPENDENT PROTEIN TRANSLOCASE PROTEIN TATA, CHLOROPLASTIC"/>
    <property type="match status" value="1"/>
</dbReference>
<dbReference type="InterPro" id="IPR003369">
    <property type="entry name" value="TatA/B/E"/>
</dbReference>
<evidence type="ECO:0000256" key="4">
    <source>
        <dbReference type="ARBA" id="ARBA00022692"/>
    </source>
</evidence>
<sequence length="109" mass="12305">MFDIGFTELMVIFVVALLVVGPERLPAVARKIGLYIGKMRRSFQSIKDEVEQELEIDAVKAQLKENAMLEEVKELEAAMSKTIETPLSEKPKNPNKKNRSSKQDIANTE</sequence>
<comment type="subcellular location">
    <subcellularLocation>
        <location evidence="1">Membrane</location>
        <topology evidence="1">Single-pass membrane protein</topology>
    </subcellularLocation>
</comment>
<accession>A0A3B0W6T4</accession>
<dbReference type="GO" id="GO:0008320">
    <property type="term" value="F:protein transmembrane transporter activity"/>
    <property type="evidence" value="ECO:0007669"/>
    <property type="project" value="InterPro"/>
</dbReference>
<keyword evidence="3" id="KW-1003">Cell membrane</keyword>
<dbReference type="AlphaFoldDB" id="A0A3B0W6T4"/>
<keyword evidence="8" id="KW-0472">Membrane</keyword>
<keyword evidence="5" id="KW-0653">Protein transport</keyword>
<evidence type="ECO:0000256" key="9">
    <source>
        <dbReference type="SAM" id="MobiDB-lite"/>
    </source>
</evidence>
<evidence type="ECO:0000313" key="10">
    <source>
        <dbReference type="EMBL" id="VAW48063.1"/>
    </source>
</evidence>
<organism evidence="10">
    <name type="scientific">hydrothermal vent metagenome</name>
    <dbReference type="NCBI Taxonomy" id="652676"/>
    <lineage>
        <taxon>unclassified sequences</taxon>
        <taxon>metagenomes</taxon>
        <taxon>ecological metagenomes</taxon>
    </lineage>
</organism>
<dbReference type="GO" id="GO:0016020">
    <property type="term" value="C:membrane"/>
    <property type="evidence" value="ECO:0007669"/>
    <property type="project" value="UniProtKB-SubCell"/>
</dbReference>
<name>A0A3B0W6T4_9ZZZZ</name>
<dbReference type="HAMAP" id="MF_00237">
    <property type="entry name" value="TatB"/>
    <property type="match status" value="1"/>
</dbReference>
<keyword evidence="4" id="KW-0812">Transmembrane</keyword>
<dbReference type="PANTHER" id="PTHR33162">
    <property type="entry name" value="SEC-INDEPENDENT PROTEIN TRANSLOCASE PROTEIN TATA, CHLOROPLASTIC"/>
    <property type="match status" value="1"/>
</dbReference>